<gene>
    <name evidence="1" type="ORF">BN971_03636</name>
</gene>
<dbReference type="InterPro" id="IPR029016">
    <property type="entry name" value="GAF-like_dom_sf"/>
</dbReference>
<reference evidence="1 2" key="1">
    <citation type="submission" date="2015-03" db="EMBL/GenBank/DDBJ databases">
        <authorList>
            <person name="Murphy D."/>
        </authorList>
    </citation>
    <scope>NUCLEOTIDE SEQUENCE [LARGE SCALE GENOMIC DNA]</scope>
    <source>
        <strain evidence="1 2">DSM 44277</strain>
    </source>
</reference>
<protein>
    <submittedName>
        <fullName evidence="1">Putative RNA-binding protein</fullName>
    </submittedName>
</protein>
<evidence type="ECO:0000313" key="2">
    <source>
        <dbReference type="Proteomes" id="UP000198875"/>
    </source>
</evidence>
<dbReference type="SUPFAM" id="SSF55781">
    <property type="entry name" value="GAF domain-like"/>
    <property type="match status" value="1"/>
</dbReference>
<dbReference type="Proteomes" id="UP000198875">
    <property type="component" value="Unassembled WGS sequence"/>
</dbReference>
<dbReference type="EMBL" id="CSTD01000004">
    <property type="protein sequence ID" value="CPR12342.1"/>
    <property type="molecule type" value="Genomic_DNA"/>
</dbReference>
<evidence type="ECO:0000313" key="1">
    <source>
        <dbReference type="EMBL" id="CPR12342.1"/>
    </source>
</evidence>
<organism evidence="1 2">
    <name type="scientific">Mycobacterium bohemicum DSM 44277</name>
    <dbReference type="NCBI Taxonomy" id="1236609"/>
    <lineage>
        <taxon>Bacteria</taxon>
        <taxon>Bacillati</taxon>
        <taxon>Actinomycetota</taxon>
        <taxon>Actinomycetes</taxon>
        <taxon>Mycobacteriales</taxon>
        <taxon>Mycobacteriaceae</taxon>
        <taxon>Mycobacterium</taxon>
    </lineage>
</organism>
<dbReference type="OrthoDB" id="7466251at2"/>
<sequence length="252" mass="26228">MRARTSRIWESIGLLAKRDGSYLSPKHACLACVEAVGVTGAGLMVSEGTDALQPVYVTDSRVGEVENLQATLGQGPGSDALQSGRPILVGDLTAPMSMSRWPMFASEAGRFGVSGMYSLPLALGAIQVGVLDLFNAAPGHLDQDQLMDALIYADTALLLTLDARSGIATAPDVEHANSLGPVLWHAKVHQAAEMVSLQLGVSPLEALARLRAHAHAKDLLLSDVARQVVEGRLELDTGPAQGGASTATDSGA</sequence>
<name>A0A0U0WCM3_MYCBE</name>
<dbReference type="AlphaFoldDB" id="A0A0U0WCM3"/>
<dbReference type="RefSeq" id="WP_085181194.1">
    <property type="nucleotide sequence ID" value="NZ_CSTD01000004.1"/>
</dbReference>
<proteinExistence type="predicted"/>
<dbReference type="Gene3D" id="3.30.450.40">
    <property type="match status" value="1"/>
</dbReference>
<accession>A0A0U0WCM3</accession>